<dbReference type="InterPro" id="IPR012893">
    <property type="entry name" value="HipA-like_C"/>
</dbReference>
<keyword evidence="3 6" id="KW-0418">Kinase</keyword>
<gene>
    <name evidence="6" type="ORF">ATJ88_0128</name>
</gene>
<feature type="domain" description="HipA-like C-terminal" evidence="4">
    <location>
        <begin position="148"/>
        <end position="355"/>
    </location>
</feature>
<keyword evidence="7" id="KW-1185">Reference proteome</keyword>
<comment type="similarity">
    <text evidence="1">Belongs to the HipA Ser/Thr kinase family.</text>
</comment>
<dbReference type="Pfam" id="PF13657">
    <property type="entry name" value="Couple_hipA"/>
    <property type="match status" value="1"/>
</dbReference>
<dbReference type="NCBIfam" id="TIGR03071">
    <property type="entry name" value="couple_hipA"/>
    <property type="match status" value="1"/>
</dbReference>
<organism evidence="6 7">
    <name type="scientific">Isoptericola jiangsuensis</name>
    <dbReference type="NCBI Taxonomy" id="548579"/>
    <lineage>
        <taxon>Bacteria</taxon>
        <taxon>Bacillati</taxon>
        <taxon>Actinomycetota</taxon>
        <taxon>Actinomycetes</taxon>
        <taxon>Micrococcales</taxon>
        <taxon>Promicromonosporaceae</taxon>
        <taxon>Isoptericola</taxon>
    </lineage>
</organism>
<evidence type="ECO:0000313" key="6">
    <source>
        <dbReference type="EMBL" id="PFG41489.1"/>
    </source>
</evidence>
<sequence length="414" mass="45115">MSDLTVELYGTTIGSLTGQGQGFDFVASPQAVEVFGLDSLVLSVAVPLAAVPARARRARRQNFFRELLPEGQMLVRLAQQARVAQHDALGMLRTYGRDVAGALQIWDPDVPGEPRSPALEQLTEAGVGKLLDEVTAFPLANKPDRGKTSLAGVQDKIVLTRTSQGWARALDGYPSTHILKPVSREYPSIIYDEEYGARLARRLELADFDTTISEFDGVPALVVERYDRDVDSADPMPRRVHQEDFNQALGLQGDQKYQRYGGKASLARVARELTLLGDRKALDRLARMTVLAVAVGNLDMHAKNLALVHRRDGSVELAPAYDVVPQTHLPNDGELALAVDGVYRHAAVTRDHLVAELSSWGVRDSVAVVGDVLVEVRDAVQQEVPHSSAHQGLVEDIVRFTTNLLGGRAVGSEP</sequence>
<dbReference type="PANTHER" id="PTHR37419">
    <property type="entry name" value="SERINE/THREONINE-PROTEIN KINASE TOXIN HIPA"/>
    <property type="match status" value="1"/>
</dbReference>
<evidence type="ECO:0000256" key="2">
    <source>
        <dbReference type="ARBA" id="ARBA00022679"/>
    </source>
</evidence>
<evidence type="ECO:0000313" key="7">
    <source>
        <dbReference type="Proteomes" id="UP000224130"/>
    </source>
</evidence>
<dbReference type="Proteomes" id="UP000224130">
    <property type="component" value="Unassembled WGS sequence"/>
</dbReference>
<evidence type="ECO:0000256" key="3">
    <source>
        <dbReference type="ARBA" id="ARBA00022777"/>
    </source>
</evidence>
<dbReference type="GO" id="GO:0005829">
    <property type="term" value="C:cytosol"/>
    <property type="evidence" value="ECO:0007669"/>
    <property type="project" value="TreeGrafter"/>
</dbReference>
<dbReference type="OrthoDB" id="3182374at2"/>
<reference evidence="6 7" key="1">
    <citation type="submission" date="2017-10" db="EMBL/GenBank/DDBJ databases">
        <title>Sequencing the genomes of 1000 actinobacteria strains.</title>
        <authorList>
            <person name="Klenk H.-P."/>
        </authorList>
    </citation>
    <scope>NUCLEOTIDE SEQUENCE [LARGE SCALE GENOMIC DNA]</scope>
    <source>
        <strain evidence="6 7">DSM 21863</strain>
    </source>
</reference>
<dbReference type="InterPro" id="IPR052028">
    <property type="entry name" value="HipA_Ser/Thr_kinase"/>
</dbReference>
<dbReference type="GO" id="GO:0004674">
    <property type="term" value="F:protein serine/threonine kinase activity"/>
    <property type="evidence" value="ECO:0007669"/>
    <property type="project" value="TreeGrafter"/>
</dbReference>
<evidence type="ECO:0000256" key="1">
    <source>
        <dbReference type="ARBA" id="ARBA00010164"/>
    </source>
</evidence>
<dbReference type="AlphaFoldDB" id="A0A2A9ETJ4"/>
<proteinExistence type="inferred from homology"/>
<accession>A0A2A9ETJ4</accession>
<evidence type="ECO:0000259" key="4">
    <source>
        <dbReference type="Pfam" id="PF07804"/>
    </source>
</evidence>
<dbReference type="Pfam" id="PF07804">
    <property type="entry name" value="HipA_C"/>
    <property type="match status" value="1"/>
</dbReference>
<dbReference type="RefSeq" id="WP_098461982.1">
    <property type="nucleotide sequence ID" value="NZ_PDJJ01000001.1"/>
</dbReference>
<name>A0A2A9ETJ4_9MICO</name>
<dbReference type="EMBL" id="PDJJ01000001">
    <property type="protein sequence ID" value="PFG41489.1"/>
    <property type="molecule type" value="Genomic_DNA"/>
</dbReference>
<feature type="domain" description="HipA N-terminal subdomain 1" evidence="5">
    <location>
        <begin position="4"/>
        <end position="105"/>
    </location>
</feature>
<comment type="caution">
    <text evidence="6">The sequence shown here is derived from an EMBL/GenBank/DDBJ whole genome shotgun (WGS) entry which is preliminary data.</text>
</comment>
<protein>
    <submittedName>
        <fullName evidence="6">Serine/threonine-protein kinase HipA</fullName>
    </submittedName>
</protein>
<dbReference type="InterPro" id="IPR017508">
    <property type="entry name" value="HipA_N1"/>
</dbReference>
<evidence type="ECO:0000259" key="5">
    <source>
        <dbReference type="Pfam" id="PF13657"/>
    </source>
</evidence>
<keyword evidence="2" id="KW-0808">Transferase</keyword>
<dbReference type="PANTHER" id="PTHR37419:SF1">
    <property type="entry name" value="SERINE_THREONINE-PROTEIN KINASE TOXIN HIPA"/>
    <property type="match status" value="1"/>
</dbReference>